<keyword evidence="1" id="KW-1133">Transmembrane helix</keyword>
<evidence type="ECO:0000256" key="1">
    <source>
        <dbReference type="SAM" id="Phobius"/>
    </source>
</evidence>
<dbReference type="EMBL" id="JAJKFT010000010">
    <property type="protein sequence ID" value="MCC9629998.1"/>
    <property type="molecule type" value="Genomic_DNA"/>
</dbReference>
<keyword evidence="1" id="KW-0472">Membrane</keyword>
<dbReference type="RefSeq" id="WP_230220760.1">
    <property type="nucleotide sequence ID" value="NZ_JAJKFT010000010.1"/>
</dbReference>
<keyword evidence="1" id="KW-0812">Transmembrane</keyword>
<protein>
    <submittedName>
        <fullName evidence="2">Uncharacterized protein</fullName>
    </submittedName>
</protein>
<organism evidence="2 3">
    <name type="scientific">Blastopirellula sediminis</name>
    <dbReference type="NCBI Taxonomy" id="2894196"/>
    <lineage>
        <taxon>Bacteria</taxon>
        <taxon>Pseudomonadati</taxon>
        <taxon>Planctomycetota</taxon>
        <taxon>Planctomycetia</taxon>
        <taxon>Pirellulales</taxon>
        <taxon>Pirellulaceae</taxon>
        <taxon>Blastopirellula</taxon>
    </lineage>
</organism>
<evidence type="ECO:0000313" key="3">
    <source>
        <dbReference type="Proteomes" id="UP001139103"/>
    </source>
</evidence>
<sequence length="170" mass="18915">MGLVEEPPETRAPIELVYAAIVVLLMMTALFGLLLGLVIGKPGVWNEVTYFLAFAMLIPLGIITVLYQSVFRRARLPMSSGSIWLMPVVYGLIMLLLCLGLPFSIPVMIAVSLLFWLVYLLVKKDLEWQRYLVEHDVPPRSGFTLRELMMGFVGLSIALAIARMVVAGMS</sequence>
<feature type="transmembrane region" description="Helical" evidence="1">
    <location>
        <begin position="148"/>
        <end position="169"/>
    </location>
</feature>
<reference evidence="2" key="1">
    <citation type="submission" date="2021-11" db="EMBL/GenBank/DDBJ databases">
        <title>Genome sequence.</title>
        <authorList>
            <person name="Sun Q."/>
        </authorList>
    </citation>
    <scope>NUCLEOTIDE SEQUENCE</scope>
    <source>
        <strain evidence="2">JC732</strain>
    </source>
</reference>
<name>A0A9X1SH27_9BACT</name>
<comment type="caution">
    <text evidence="2">The sequence shown here is derived from an EMBL/GenBank/DDBJ whole genome shotgun (WGS) entry which is preliminary data.</text>
</comment>
<feature type="transmembrane region" description="Helical" evidence="1">
    <location>
        <begin position="16"/>
        <end position="38"/>
    </location>
</feature>
<gene>
    <name evidence="2" type="ORF">LOC68_16520</name>
</gene>
<proteinExistence type="predicted"/>
<accession>A0A9X1SH27</accession>
<dbReference type="AlphaFoldDB" id="A0A9X1SH27"/>
<feature type="transmembrane region" description="Helical" evidence="1">
    <location>
        <begin position="89"/>
        <end position="122"/>
    </location>
</feature>
<evidence type="ECO:0000313" key="2">
    <source>
        <dbReference type="EMBL" id="MCC9629998.1"/>
    </source>
</evidence>
<feature type="transmembrane region" description="Helical" evidence="1">
    <location>
        <begin position="50"/>
        <end position="69"/>
    </location>
</feature>
<keyword evidence="3" id="KW-1185">Reference proteome</keyword>
<dbReference type="Proteomes" id="UP001139103">
    <property type="component" value="Unassembled WGS sequence"/>
</dbReference>